<comment type="caution">
    <text evidence="10">The sequence shown here is derived from an EMBL/GenBank/DDBJ whole genome shotgun (WGS) entry which is preliminary data.</text>
</comment>
<dbReference type="PROSITE" id="PS50850">
    <property type="entry name" value="MFS"/>
    <property type="match status" value="1"/>
</dbReference>
<feature type="transmembrane region" description="Helical" evidence="8">
    <location>
        <begin position="90"/>
        <end position="109"/>
    </location>
</feature>
<proteinExistence type="inferred from homology"/>
<dbReference type="SUPFAM" id="SSF103473">
    <property type="entry name" value="MFS general substrate transporter"/>
    <property type="match status" value="1"/>
</dbReference>
<protein>
    <submittedName>
        <fullName evidence="10">DHA2 family efflux MFS transporter permease subunit</fullName>
    </submittedName>
</protein>
<comment type="subcellular location">
    <subcellularLocation>
        <location evidence="1">Cell membrane</location>
        <topology evidence="1">Multi-pass membrane protein</topology>
    </subcellularLocation>
</comment>
<dbReference type="InterPro" id="IPR011701">
    <property type="entry name" value="MFS"/>
</dbReference>
<evidence type="ECO:0000259" key="9">
    <source>
        <dbReference type="PROSITE" id="PS50850"/>
    </source>
</evidence>
<feature type="transmembrane region" description="Helical" evidence="8">
    <location>
        <begin position="240"/>
        <end position="260"/>
    </location>
</feature>
<comment type="similarity">
    <text evidence="2">Belongs to the major facilitator superfamily. EmrB family.</text>
</comment>
<dbReference type="PANTHER" id="PTHR42718:SF9">
    <property type="entry name" value="MAJOR FACILITATOR SUPERFAMILY MULTIDRUG TRANSPORTER MFSC"/>
    <property type="match status" value="1"/>
</dbReference>
<evidence type="ECO:0000256" key="8">
    <source>
        <dbReference type="SAM" id="Phobius"/>
    </source>
</evidence>
<feature type="transmembrane region" description="Helical" evidence="8">
    <location>
        <begin position="414"/>
        <end position="432"/>
    </location>
</feature>
<dbReference type="InterPro" id="IPR036259">
    <property type="entry name" value="MFS_trans_sf"/>
</dbReference>
<dbReference type="RefSeq" id="WP_171718482.1">
    <property type="nucleotide sequence ID" value="NZ_WHOB01000059.1"/>
</dbReference>
<dbReference type="PRINTS" id="PR01036">
    <property type="entry name" value="TCRTETB"/>
</dbReference>
<evidence type="ECO:0000256" key="1">
    <source>
        <dbReference type="ARBA" id="ARBA00004651"/>
    </source>
</evidence>
<sequence length="484" mass="51935">MNPSATEAALQGGKPFSIKPLIPVLFALIAGMLLVMLDNTIMNVAIPELENVFHTSLKTIQWAITGYTLATSMIIPLAGWFSDRFTAKRVFLVSILLFTIGSLLCAAAQSPAQLIVFRIMQGLGGGMVAPIGMALSFKIAPPERRGELMGFLAMPMLIAPLLGPVLSGWLLEYVSWHWIFLINLPIGLIAIYLGMKYLPVSEKGTAAKLDIWGMILSPLAFSSLVFGVHRGGAEGWTDSYTLLPLIFGLVALSLFIVVELRQKEPLLELRSFRSFEFTKGIILVWINQIALFGSILLIPLYLQQVRGFSSLESGMMIIPQALVSFAGVMAGGRLLDKYGARIPVFSGLVMLSAALVLLSRLDSDTTIYAMIGSFALLGLGQGLTTMQLGTHVLKSAPKDLISRVTPLTTSAQQIVGSFSIAIISGLLSSNIAEHMTQAGSAAASAHTAAMVAGFHDTFLLPLSLALCGVVLSLFLRKQEHGSGQ</sequence>
<feature type="transmembrane region" description="Helical" evidence="8">
    <location>
        <begin position="207"/>
        <end position="228"/>
    </location>
</feature>
<feature type="transmembrane region" description="Helical" evidence="8">
    <location>
        <begin position="21"/>
        <end position="42"/>
    </location>
</feature>
<feature type="transmembrane region" description="Helical" evidence="8">
    <location>
        <begin position="452"/>
        <end position="475"/>
    </location>
</feature>
<evidence type="ECO:0000256" key="3">
    <source>
        <dbReference type="ARBA" id="ARBA00022448"/>
    </source>
</evidence>
<dbReference type="CDD" id="cd17503">
    <property type="entry name" value="MFS_LmrB_MDR_like"/>
    <property type="match status" value="1"/>
</dbReference>
<evidence type="ECO:0000256" key="7">
    <source>
        <dbReference type="ARBA" id="ARBA00023136"/>
    </source>
</evidence>
<feature type="transmembrane region" description="Helical" evidence="8">
    <location>
        <begin position="176"/>
        <end position="195"/>
    </location>
</feature>
<evidence type="ECO:0000256" key="5">
    <source>
        <dbReference type="ARBA" id="ARBA00022692"/>
    </source>
</evidence>
<evidence type="ECO:0000313" key="11">
    <source>
        <dbReference type="Proteomes" id="UP000596857"/>
    </source>
</evidence>
<evidence type="ECO:0000313" key="10">
    <source>
        <dbReference type="EMBL" id="NOU80931.1"/>
    </source>
</evidence>
<feature type="transmembrane region" description="Helical" evidence="8">
    <location>
        <begin position="149"/>
        <end position="170"/>
    </location>
</feature>
<dbReference type="Proteomes" id="UP000596857">
    <property type="component" value="Unassembled WGS sequence"/>
</dbReference>
<evidence type="ECO:0000256" key="4">
    <source>
        <dbReference type="ARBA" id="ARBA00022475"/>
    </source>
</evidence>
<dbReference type="InterPro" id="IPR004638">
    <property type="entry name" value="EmrB-like"/>
</dbReference>
<dbReference type="Gene3D" id="1.20.1720.10">
    <property type="entry name" value="Multidrug resistance protein D"/>
    <property type="match status" value="1"/>
</dbReference>
<dbReference type="InterPro" id="IPR020846">
    <property type="entry name" value="MFS_dom"/>
</dbReference>
<keyword evidence="6 8" id="KW-1133">Transmembrane helix</keyword>
<dbReference type="Gene3D" id="1.20.1250.20">
    <property type="entry name" value="MFS general substrate transporter like domains"/>
    <property type="match status" value="1"/>
</dbReference>
<feature type="transmembrane region" description="Helical" evidence="8">
    <location>
        <begin position="314"/>
        <end position="335"/>
    </location>
</feature>
<accession>A0ABX1YLG1</accession>
<keyword evidence="11" id="KW-1185">Reference proteome</keyword>
<name>A0ABX1YLG1_9BACL</name>
<keyword evidence="7 8" id="KW-0472">Membrane</keyword>
<organism evidence="10 11">
    <name type="scientific">Paenibacillus phytohabitans</name>
    <dbReference type="NCBI Taxonomy" id="2654978"/>
    <lineage>
        <taxon>Bacteria</taxon>
        <taxon>Bacillati</taxon>
        <taxon>Bacillota</taxon>
        <taxon>Bacilli</taxon>
        <taxon>Bacillales</taxon>
        <taxon>Paenibacillaceae</taxon>
        <taxon>Paenibacillus</taxon>
    </lineage>
</organism>
<keyword evidence="4" id="KW-1003">Cell membrane</keyword>
<feature type="transmembrane region" description="Helical" evidence="8">
    <location>
        <begin position="62"/>
        <end position="81"/>
    </location>
</feature>
<gene>
    <name evidence="10" type="ORF">GC101_18890</name>
</gene>
<keyword evidence="5 8" id="KW-0812">Transmembrane</keyword>
<feature type="domain" description="Major facilitator superfamily (MFS) profile" evidence="9">
    <location>
        <begin position="24"/>
        <end position="480"/>
    </location>
</feature>
<evidence type="ECO:0000256" key="6">
    <source>
        <dbReference type="ARBA" id="ARBA00022989"/>
    </source>
</evidence>
<dbReference type="NCBIfam" id="TIGR00711">
    <property type="entry name" value="efflux_EmrB"/>
    <property type="match status" value="1"/>
</dbReference>
<reference evidence="10 11" key="1">
    <citation type="submission" date="2019-10" db="EMBL/GenBank/DDBJ databases">
        <title>Description of Paenibacillus terricola sp. nov.</title>
        <authorList>
            <person name="Carlier A."/>
            <person name="Qi S."/>
        </authorList>
    </citation>
    <scope>NUCLEOTIDE SEQUENCE [LARGE SCALE GENOMIC DNA]</scope>
    <source>
        <strain evidence="10 11">LMG 31459</strain>
    </source>
</reference>
<feature type="transmembrane region" description="Helical" evidence="8">
    <location>
        <begin position="367"/>
        <end position="393"/>
    </location>
</feature>
<feature type="transmembrane region" description="Helical" evidence="8">
    <location>
        <begin position="342"/>
        <end position="361"/>
    </location>
</feature>
<keyword evidence="3" id="KW-0813">Transport</keyword>
<dbReference type="EMBL" id="WHOB01000059">
    <property type="protein sequence ID" value="NOU80931.1"/>
    <property type="molecule type" value="Genomic_DNA"/>
</dbReference>
<evidence type="ECO:0000256" key="2">
    <source>
        <dbReference type="ARBA" id="ARBA00008537"/>
    </source>
</evidence>
<dbReference type="Pfam" id="PF07690">
    <property type="entry name" value="MFS_1"/>
    <property type="match status" value="1"/>
</dbReference>
<dbReference type="PANTHER" id="PTHR42718">
    <property type="entry name" value="MAJOR FACILITATOR SUPERFAMILY MULTIDRUG TRANSPORTER MFSC"/>
    <property type="match status" value="1"/>
</dbReference>
<feature type="transmembrane region" description="Helical" evidence="8">
    <location>
        <begin position="115"/>
        <end position="137"/>
    </location>
</feature>
<feature type="transmembrane region" description="Helical" evidence="8">
    <location>
        <begin position="281"/>
        <end position="302"/>
    </location>
</feature>